<gene>
    <name evidence="2" type="ORF">BC008_08455</name>
</gene>
<proteinExistence type="predicted"/>
<dbReference type="Gene3D" id="2.160.20.10">
    <property type="entry name" value="Single-stranded right-handed beta-helix, Pectin lyase-like"/>
    <property type="match status" value="2"/>
</dbReference>
<dbReference type="RefSeq" id="WP_058184814.1">
    <property type="nucleotide sequence ID" value="NZ_LMTZ01000164.1"/>
</dbReference>
<dbReference type="NCBIfam" id="TIGR01901">
    <property type="entry name" value="adhes_NPXG"/>
    <property type="match status" value="1"/>
</dbReference>
<comment type="caution">
    <text evidence="2">The sequence shown here is derived from an EMBL/GenBank/DDBJ whole genome shotgun (WGS) entry which is preliminary data.</text>
</comment>
<name>A0A0V7ZC17_9CYAN</name>
<dbReference type="OrthoDB" id="474851at2"/>
<organism evidence="2 3">
    <name type="scientific">Mastigocoleus testarum BC008</name>
    <dbReference type="NCBI Taxonomy" id="371196"/>
    <lineage>
        <taxon>Bacteria</taxon>
        <taxon>Bacillati</taxon>
        <taxon>Cyanobacteriota</taxon>
        <taxon>Cyanophyceae</taxon>
        <taxon>Nostocales</taxon>
        <taxon>Hapalosiphonaceae</taxon>
        <taxon>Mastigocoleus</taxon>
    </lineage>
</organism>
<evidence type="ECO:0000259" key="1">
    <source>
        <dbReference type="SMART" id="SM00912"/>
    </source>
</evidence>
<dbReference type="SUPFAM" id="SSF51126">
    <property type="entry name" value="Pectin lyase-like"/>
    <property type="match status" value="2"/>
</dbReference>
<evidence type="ECO:0000313" key="2">
    <source>
        <dbReference type="EMBL" id="KST62050.1"/>
    </source>
</evidence>
<protein>
    <recommendedName>
        <fullName evidence="1">Filamentous haemagglutinin FhaB/tRNA nuclease CdiA-like TPS domain-containing protein</fullName>
    </recommendedName>
</protein>
<reference evidence="2 3" key="1">
    <citation type="journal article" date="2015" name="Genome Announc.">
        <title>Draft Genome of the Euendolithic (true boring) Cyanobacterium Mastigocoleus testarum strain BC008.</title>
        <authorList>
            <person name="Guida B.S."/>
            <person name="Garcia-Pichel F."/>
        </authorList>
    </citation>
    <scope>NUCLEOTIDE SEQUENCE [LARGE SCALE GENOMIC DNA]</scope>
    <source>
        <strain evidence="2 3">BC008</strain>
    </source>
</reference>
<dbReference type="InterPro" id="IPR011050">
    <property type="entry name" value="Pectin_lyase_fold/virulence"/>
</dbReference>
<dbReference type="AlphaFoldDB" id="A0A0V7ZC17"/>
<dbReference type="InterPro" id="IPR008638">
    <property type="entry name" value="FhaB/CdiA-like_TPS"/>
</dbReference>
<sequence length="923" mass="96764">MLGQPLVVVNYSIFYKVIRLSAIVSLQFLLFFLDGFWQGSANAQITPDASLGTEASKVTPNVEIKGSPAERIDGGATRGINLFHSFSEFNVGESQRVYFNNPAGIENILTRVTGGKVSNILGTLGVDGRANLFFINPGGIVFGQNSSLDLGGSFVGSTANSFVFDDKFKFSATNPQTPPLLKINVPTGLQFGKNSQDIRVDGISGGRSSIQGLGLRVSPGNTLALIGGNINIEGVFLNAPEGQIELGSVAGIGQVNLKPINRNWILDYDNFQNFGNINISRSLVDIAAVKENRLNNPNEDTAISFRAAKLDIGRTSVIRANNGTDAPGADINIDVRQLIVREGANISTLTRDTGNAGNLIVNATESVKLTGTTPRGFFKSSLNTQTDAAGKGGNLIINTASLEVSNGALITSTTKGTGDAGDITINATNFVKFGGEGDLLTGAFSQVNPLARGNGGGISITTPVLEVDKNGQISTSTFGSGNAGSVRINATGRVKFDGGGDFLSGVFSQVAPGAIANAGSVFINTNAFEMDNNAAISTSTLGLGNSGTIIISANTFKATNSSQIANFTTNKFTAGNIAITARDSIILSGSQTGIFANTTPNSIGGGGGIIIDSGTTTIRDNATVAVDSQGEGIGGDIQLGADFLTLDKGIISAETRSSTGGSITLKIKDLLLLRNNSKISTTAGNQQFGGDGGNINIDTPFIVASPQENNDITANAFSGRGGKINVTTQGIFGLSPRSREELENLLNTNNPANLDPNNLSSSDITAISQQNPSLSGQISINNIVEPSQGTEEFPTDVIDATGLINRNICIAARQGSEFVITGKGGLPPSPYNIFSPNSTWEDWSITQETNISKPKPKTKPIQTKNQLSKPIEQNKYESPNPIVEAQDWVLDGNGNVVLTSQPVKVTQEGTWLRQEDCQRLRIN</sequence>
<dbReference type="EMBL" id="LMTZ01000164">
    <property type="protein sequence ID" value="KST62050.1"/>
    <property type="molecule type" value="Genomic_DNA"/>
</dbReference>
<evidence type="ECO:0000313" key="3">
    <source>
        <dbReference type="Proteomes" id="UP000053372"/>
    </source>
</evidence>
<dbReference type="SMART" id="SM00912">
    <property type="entry name" value="Haemagg_act"/>
    <property type="match status" value="1"/>
</dbReference>
<dbReference type="InterPro" id="IPR012334">
    <property type="entry name" value="Pectin_lyas_fold"/>
</dbReference>
<dbReference type="Pfam" id="PF05860">
    <property type="entry name" value="TPS"/>
    <property type="match status" value="1"/>
</dbReference>
<feature type="domain" description="Filamentous haemagglutinin FhaB/tRNA nuclease CdiA-like TPS" evidence="1">
    <location>
        <begin position="55"/>
        <end position="165"/>
    </location>
</feature>
<accession>A0A0V7ZC17</accession>
<dbReference type="Proteomes" id="UP000053372">
    <property type="component" value="Unassembled WGS sequence"/>
</dbReference>
<keyword evidence="3" id="KW-1185">Reference proteome</keyword>